<dbReference type="Proteomes" id="UP000294593">
    <property type="component" value="Unassembled WGS sequence"/>
</dbReference>
<dbReference type="AlphaFoldDB" id="A0A4R6R4T1"/>
<dbReference type="RefSeq" id="WP_133610850.1">
    <property type="nucleotide sequence ID" value="NZ_SNXW01000010.1"/>
</dbReference>
<protein>
    <submittedName>
        <fullName evidence="1">Uncharacterized protein</fullName>
    </submittedName>
</protein>
<name>A0A4R6R4T1_9BURK</name>
<proteinExistence type="predicted"/>
<gene>
    <name evidence="1" type="ORF">EV672_11078</name>
</gene>
<keyword evidence="2" id="KW-1185">Reference proteome</keyword>
<reference evidence="1 2" key="1">
    <citation type="submission" date="2019-03" db="EMBL/GenBank/DDBJ databases">
        <title>Genomic Encyclopedia of Type Strains, Phase IV (KMG-IV): sequencing the most valuable type-strain genomes for metagenomic binning, comparative biology and taxonomic classification.</title>
        <authorList>
            <person name="Goeker M."/>
        </authorList>
    </citation>
    <scope>NUCLEOTIDE SEQUENCE [LARGE SCALE GENOMIC DNA]</scope>
    <source>
        <strain evidence="1 2">DSM 11901</strain>
    </source>
</reference>
<accession>A0A4R6R4T1</accession>
<dbReference type="EMBL" id="SNXW01000010">
    <property type="protein sequence ID" value="TDP80863.1"/>
    <property type="molecule type" value="Genomic_DNA"/>
</dbReference>
<comment type="caution">
    <text evidence="1">The sequence shown here is derived from an EMBL/GenBank/DDBJ whole genome shotgun (WGS) entry which is preliminary data.</text>
</comment>
<sequence length="85" mass="9785">MDTDRIEDLLERLIDKQDDIIRRLESIETVLDAQLGEANVRLSRVEEELNWWEDKPTLAKQLLSALEHIDRSVNEVNLSVISTGA</sequence>
<organism evidence="1 2">
    <name type="scientific">Aquabacterium commune</name>
    <dbReference type="NCBI Taxonomy" id="70586"/>
    <lineage>
        <taxon>Bacteria</taxon>
        <taxon>Pseudomonadati</taxon>
        <taxon>Pseudomonadota</taxon>
        <taxon>Betaproteobacteria</taxon>
        <taxon>Burkholderiales</taxon>
        <taxon>Aquabacterium</taxon>
    </lineage>
</organism>
<evidence type="ECO:0000313" key="2">
    <source>
        <dbReference type="Proteomes" id="UP000294593"/>
    </source>
</evidence>
<evidence type="ECO:0000313" key="1">
    <source>
        <dbReference type="EMBL" id="TDP80863.1"/>
    </source>
</evidence>